<evidence type="ECO:0000256" key="1">
    <source>
        <dbReference type="SAM" id="MobiDB-lite"/>
    </source>
</evidence>
<dbReference type="EMBL" id="ML120536">
    <property type="protein sequence ID" value="RPA90182.1"/>
    <property type="molecule type" value="Genomic_DNA"/>
</dbReference>
<name>A0A3N4IVF7_9PEZI</name>
<dbReference type="OrthoDB" id="2688180at2759"/>
<dbReference type="Proteomes" id="UP000276215">
    <property type="component" value="Unassembled WGS sequence"/>
</dbReference>
<accession>A0A3N4IVF7</accession>
<keyword evidence="3" id="KW-1185">Reference proteome</keyword>
<feature type="compositionally biased region" description="Low complexity" evidence="1">
    <location>
        <begin position="164"/>
        <end position="173"/>
    </location>
</feature>
<evidence type="ECO:0000313" key="3">
    <source>
        <dbReference type="Proteomes" id="UP000276215"/>
    </source>
</evidence>
<proteinExistence type="predicted"/>
<protein>
    <submittedName>
        <fullName evidence="2">Uncharacterized protein</fullName>
    </submittedName>
</protein>
<gene>
    <name evidence="2" type="ORF">L873DRAFT_1795640</name>
</gene>
<feature type="region of interest" description="Disordered" evidence="1">
    <location>
        <begin position="164"/>
        <end position="193"/>
    </location>
</feature>
<feature type="compositionally biased region" description="Low complexity" evidence="1">
    <location>
        <begin position="182"/>
        <end position="193"/>
    </location>
</feature>
<organism evidence="2 3">
    <name type="scientific">Choiromyces venosus 120613-1</name>
    <dbReference type="NCBI Taxonomy" id="1336337"/>
    <lineage>
        <taxon>Eukaryota</taxon>
        <taxon>Fungi</taxon>
        <taxon>Dikarya</taxon>
        <taxon>Ascomycota</taxon>
        <taxon>Pezizomycotina</taxon>
        <taxon>Pezizomycetes</taxon>
        <taxon>Pezizales</taxon>
        <taxon>Tuberaceae</taxon>
        <taxon>Choiromyces</taxon>
    </lineage>
</organism>
<dbReference type="AlphaFoldDB" id="A0A3N4IVF7"/>
<evidence type="ECO:0000313" key="2">
    <source>
        <dbReference type="EMBL" id="RPA90182.1"/>
    </source>
</evidence>
<reference evidence="2 3" key="1">
    <citation type="journal article" date="2018" name="Nat. Ecol. Evol.">
        <title>Pezizomycetes genomes reveal the molecular basis of ectomycorrhizal truffle lifestyle.</title>
        <authorList>
            <person name="Murat C."/>
            <person name="Payen T."/>
            <person name="Noel B."/>
            <person name="Kuo A."/>
            <person name="Morin E."/>
            <person name="Chen J."/>
            <person name="Kohler A."/>
            <person name="Krizsan K."/>
            <person name="Balestrini R."/>
            <person name="Da Silva C."/>
            <person name="Montanini B."/>
            <person name="Hainaut M."/>
            <person name="Levati E."/>
            <person name="Barry K.W."/>
            <person name="Belfiori B."/>
            <person name="Cichocki N."/>
            <person name="Clum A."/>
            <person name="Dockter R.B."/>
            <person name="Fauchery L."/>
            <person name="Guy J."/>
            <person name="Iotti M."/>
            <person name="Le Tacon F."/>
            <person name="Lindquist E.A."/>
            <person name="Lipzen A."/>
            <person name="Malagnac F."/>
            <person name="Mello A."/>
            <person name="Molinier V."/>
            <person name="Miyauchi S."/>
            <person name="Poulain J."/>
            <person name="Riccioni C."/>
            <person name="Rubini A."/>
            <person name="Sitrit Y."/>
            <person name="Splivallo R."/>
            <person name="Traeger S."/>
            <person name="Wang M."/>
            <person name="Zifcakova L."/>
            <person name="Wipf D."/>
            <person name="Zambonelli A."/>
            <person name="Paolocci F."/>
            <person name="Nowrousian M."/>
            <person name="Ottonello S."/>
            <person name="Baldrian P."/>
            <person name="Spatafora J.W."/>
            <person name="Henrissat B."/>
            <person name="Nagy L.G."/>
            <person name="Aury J.M."/>
            <person name="Wincker P."/>
            <person name="Grigoriev I.V."/>
            <person name="Bonfante P."/>
            <person name="Martin F.M."/>
        </authorList>
    </citation>
    <scope>NUCLEOTIDE SEQUENCE [LARGE SCALE GENOMIC DNA]</scope>
    <source>
        <strain evidence="2 3">120613-1</strain>
    </source>
</reference>
<sequence length="193" mass="21237">MTAYYPAELSPCPQLTYCTDLSLRKMRTEVHLYGLGLWDIVTGKEKRPDPNDPTPPPLVSEEPKKKRAVWVLILQSMTDPLFVKNFPSSNSEICPAKLWAKVREDMMGEKEAGVIRTAAYDYGSGVLLGGGSAGPIPVGRTGFALLREEPVVARTGYAEVQNLNLNGNGNGNRNRNRRRPGGARARNGVDYAY</sequence>